<dbReference type="InterPro" id="IPR001509">
    <property type="entry name" value="Epimerase_deHydtase"/>
</dbReference>
<evidence type="ECO:0000313" key="5">
    <source>
        <dbReference type="Proteomes" id="UP000036947"/>
    </source>
</evidence>
<dbReference type="AlphaFoldDB" id="A0A0L0NE16"/>
<dbReference type="InterPro" id="IPR036291">
    <property type="entry name" value="NAD(P)-bd_dom_sf"/>
</dbReference>
<evidence type="ECO:0000259" key="3">
    <source>
        <dbReference type="Pfam" id="PF01370"/>
    </source>
</evidence>
<proteinExistence type="inferred from homology"/>
<dbReference type="OrthoDB" id="2735536at2759"/>
<name>A0A0L0NE16_TOLOC</name>
<evidence type="ECO:0000256" key="2">
    <source>
        <dbReference type="ARBA" id="ARBA00023445"/>
    </source>
</evidence>
<dbReference type="STRING" id="1163406.A0A0L0NE16"/>
<comment type="caution">
    <text evidence="4">The sequence shown here is derived from an EMBL/GenBank/DDBJ whole genome shotgun (WGS) entry which is preliminary data.</text>
</comment>
<dbReference type="Proteomes" id="UP000036947">
    <property type="component" value="Unassembled WGS sequence"/>
</dbReference>
<dbReference type="GO" id="GO:0016616">
    <property type="term" value="F:oxidoreductase activity, acting on the CH-OH group of donors, NAD or NADP as acceptor"/>
    <property type="evidence" value="ECO:0007669"/>
    <property type="project" value="TreeGrafter"/>
</dbReference>
<gene>
    <name evidence="4" type="ORF">TOPH_02974</name>
</gene>
<organism evidence="4 5">
    <name type="scientific">Tolypocladium ophioglossoides (strain CBS 100239)</name>
    <name type="common">Snaketongue truffleclub</name>
    <name type="synonym">Elaphocordyceps ophioglossoides</name>
    <dbReference type="NCBI Taxonomy" id="1163406"/>
    <lineage>
        <taxon>Eukaryota</taxon>
        <taxon>Fungi</taxon>
        <taxon>Dikarya</taxon>
        <taxon>Ascomycota</taxon>
        <taxon>Pezizomycotina</taxon>
        <taxon>Sordariomycetes</taxon>
        <taxon>Hypocreomycetidae</taxon>
        <taxon>Hypocreales</taxon>
        <taxon>Ophiocordycipitaceae</taxon>
        <taxon>Tolypocladium</taxon>
    </lineage>
</organism>
<feature type="domain" description="NAD-dependent epimerase/dehydratase" evidence="3">
    <location>
        <begin position="14"/>
        <end position="265"/>
    </location>
</feature>
<keyword evidence="5" id="KW-1185">Reference proteome</keyword>
<dbReference type="SUPFAM" id="SSF51735">
    <property type="entry name" value="NAD(P)-binding Rossmann-fold domains"/>
    <property type="match status" value="1"/>
</dbReference>
<dbReference type="PANTHER" id="PTHR10366:SF564">
    <property type="entry name" value="STEROL-4-ALPHA-CARBOXYLATE 3-DEHYDROGENASE, DECARBOXYLATING"/>
    <property type="match status" value="1"/>
</dbReference>
<protein>
    <submittedName>
        <fullName evidence="4">Uncharacterized oxidoreductase</fullName>
    </submittedName>
</protein>
<dbReference type="Pfam" id="PF01370">
    <property type="entry name" value="Epimerase"/>
    <property type="match status" value="1"/>
</dbReference>
<dbReference type="Gene3D" id="3.40.50.720">
    <property type="entry name" value="NAD(P)-binding Rossmann-like Domain"/>
    <property type="match status" value="1"/>
</dbReference>
<accession>A0A0L0NE16</accession>
<keyword evidence="1" id="KW-0560">Oxidoreductase</keyword>
<comment type="similarity">
    <text evidence="2">Belongs to the NAD(P)-dependent epimerase/dehydratase family. Dihydroflavonol-4-reductase subfamily.</text>
</comment>
<dbReference type="PANTHER" id="PTHR10366">
    <property type="entry name" value="NAD DEPENDENT EPIMERASE/DEHYDRATASE"/>
    <property type="match status" value="1"/>
</dbReference>
<evidence type="ECO:0000256" key="1">
    <source>
        <dbReference type="ARBA" id="ARBA00023002"/>
    </source>
</evidence>
<sequence>MATNVTGAASQRLLITGITGYIGFKTLTIALERGYRVRGVVRSESHVSELRSKSHLIGRSHDRGQVEFVVVPDFLKEGAIRNVVDGITAIVHLASPLAIEAEDYEAGIVQPAVSMVMTVLEAAAQVKTVRRVVVTSSSVTLVPFEWTMSPDSEKLYTASDINATPTPPFKMAIEAYWASKALARTATRNFIHERKPQFDFVNLMPSVVIGADERIPANGPVSALLQGTRASVMAPALDSSLNSPFPYVGVPVHVADVARAHVDAVDSSCVPGNSEYILSSDTPEGVVWDRDIHAIARKYFPNEVENGILPLEGSLTTIKWRLDGSATESTFGWTFTSFEETMKGLIGQYLQLKQSETDAAGPYQVGTESPL</sequence>
<evidence type="ECO:0000313" key="4">
    <source>
        <dbReference type="EMBL" id="KND92264.1"/>
    </source>
</evidence>
<dbReference type="InterPro" id="IPR050425">
    <property type="entry name" value="NAD(P)_dehydrat-like"/>
</dbReference>
<dbReference type="EMBL" id="LFRF01000006">
    <property type="protein sequence ID" value="KND92264.1"/>
    <property type="molecule type" value="Genomic_DNA"/>
</dbReference>
<reference evidence="4 5" key="1">
    <citation type="journal article" date="2015" name="BMC Genomics">
        <title>The genome of the truffle-parasite Tolypocladium ophioglossoides and the evolution of antifungal peptaibiotics.</title>
        <authorList>
            <person name="Quandt C.A."/>
            <person name="Bushley K.E."/>
            <person name="Spatafora J.W."/>
        </authorList>
    </citation>
    <scope>NUCLEOTIDE SEQUENCE [LARGE SCALE GENOMIC DNA]</scope>
    <source>
        <strain evidence="4 5">CBS 100239</strain>
    </source>
</reference>